<dbReference type="InterPro" id="IPR027417">
    <property type="entry name" value="P-loop_NTPase"/>
</dbReference>
<organism evidence="2 3">
    <name type="scientific">Candidatus Methylumidiphilus alinenensis</name>
    <dbReference type="NCBI Taxonomy" id="2202197"/>
    <lineage>
        <taxon>Bacteria</taxon>
        <taxon>Pseudomonadati</taxon>
        <taxon>Pseudomonadota</taxon>
        <taxon>Gammaproteobacteria</taxon>
        <taxon>Methylococcales</taxon>
        <taxon>Candidatus Methylumidiphilus</taxon>
    </lineage>
</organism>
<dbReference type="Proteomes" id="UP000249396">
    <property type="component" value="Unassembled WGS sequence"/>
</dbReference>
<evidence type="ECO:0000313" key="3">
    <source>
        <dbReference type="Proteomes" id="UP000249396"/>
    </source>
</evidence>
<dbReference type="GO" id="GO:0005524">
    <property type="term" value="F:ATP binding"/>
    <property type="evidence" value="ECO:0007669"/>
    <property type="project" value="InterPro"/>
</dbReference>
<accession>A0A2W4QQA1</accession>
<comment type="caution">
    <text evidence="2">The sequence shown here is derived from an EMBL/GenBank/DDBJ whole genome shotgun (WGS) entry which is preliminary data.</text>
</comment>
<dbReference type="PANTHER" id="PTHR45629">
    <property type="entry name" value="SNF2/RAD54 FAMILY MEMBER"/>
    <property type="match status" value="1"/>
</dbReference>
<dbReference type="InterPro" id="IPR001650">
    <property type="entry name" value="Helicase_C-like"/>
</dbReference>
<dbReference type="GO" id="GO:0016787">
    <property type="term" value="F:hydrolase activity"/>
    <property type="evidence" value="ECO:0007669"/>
    <property type="project" value="InterPro"/>
</dbReference>
<feature type="domain" description="Helicase ATP-binding" evidence="1">
    <location>
        <begin position="27"/>
        <end position="402"/>
    </location>
</feature>
<protein>
    <submittedName>
        <fullName evidence="2">DEAD/DEAH box helicase</fullName>
    </submittedName>
</protein>
<sequence length="735" mass="81366">MQAVAVQNPPVYDGTPDPQRERVMDGLKRQPFPAQREVVQAVAKLLVDAGEDAAIINGEMGVGKTIVAIAVAAVLRAEGYRRALVISPPHLVYKWRREILETIPNARVWVLNGPDTLRQLLVIRASQGEPQSDQAEFYVIGRVRMRMGFDWKPAAKIRKVHHRHDTETGDGQSLSYVQTSQYAACPDCGMPVVEEDGSWMPHAKFLVDYGDGQRRRCHQCGTALWSLKRPGLPKNRAECVKAALCQLPTIGSKTADKLLASFGADSLAAMLDTNPYDFINLMDENTDLVFGDRQAERIERSLGNQEFAFGQGGYQATEFVKRYLPQGFFDLLVVDEGHEYKDGSSAQGQAMGVLAAKCRKAVLLTGTLMGGYADDLFFLLWRALTRRMIEDGFKANRRGSLAPAALAFMREHGVLTDVYKETDEGSHRTAKGNKVAVHTKRSPGFGPKGIARYVLPYTAFLKLRDIGGTVLPPYGEQLVEVGMAEEQALRYVDLRGKLIAELKESLRKGDKTLLGVVLNALLAWPDCAFRDEVVKHPRSGALLAYVGKLFDDMEAAPKERELVRICCEQKAQGRRVLAYTIYTGTRDTAGRLKNLLQAEGFKVAVLRSSVDTARREDWILEQVDRGIDVLVCNPELVKTGLDLLEFPAIVFMQSGYNVYTVQQASRRSWRIGQTKSVDVYYLGYAETAQIDCLSLMAKKIAVSQSTSGDTPDTGLDVLNQDGDSLEIALAKRLIG</sequence>
<dbReference type="EMBL" id="QJPH01000435">
    <property type="protein sequence ID" value="PZN74192.1"/>
    <property type="molecule type" value="Genomic_DNA"/>
</dbReference>
<dbReference type="PANTHER" id="PTHR45629:SF7">
    <property type="entry name" value="DNA EXCISION REPAIR PROTEIN ERCC-6-RELATED"/>
    <property type="match status" value="1"/>
</dbReference>
<evidence type="ECO:0000313" key="2">
    <source>
        <dbReference type="EMBL" id="PZN74192.1"/>
    </source>
</evidence>
<gene>
    <name evidence="2" type="ORF">DM484_21720</name>
</gene>
<dbReference type="Pfam" id="PF00271">
    <property type="entry name" value="Helicase_C"/>
    <property type="match status" value="1"/>
</dbReference>
<name>A0A2W4QQA1_9GAMM</name>
<dbReference type="InterPro" id="IPR038718">
    <property type="entry name" value="SNF2-like_sf"/>
</dbReference>
<dbReference type="GO" id="GO:0003677">
    <property type="term" value="F:DNA binding"/>
    <property type="evidence" value="ECO:0007669"/>
    <property type="project" value="InterPro"/>
</dbReference>
<evidence type="ECO:0000259" key="1">
    <source>
        <dbReference type="SMART" id="SM00487"/>
    </source>
</evidence>
<dbReference type="SUPFAM" id="SSF52540">
    <property type="entry name" value="P-loop containing nucleoside triphosphate hydrolases"/>
    <property type="match status" value="2"/>
</dbReference>
<dbReference type="GO" id="GO:0004386">
    <property type="term" value="F:helicase activity"/>
    <property type="evidence" value="ECO:0007669"/>
    <property type="project" value="UniProtKB-KW"/>
</dbReference>
<dbReference type="Gene3D" id="3.40.50.300">
    <property type="entry name" value="P-loop containing nucleotide triphosphate hydrolases"/>
    <property type="match status" value="2"/>
</dbReference>
<dbReference type="Gene3D" id="3.40.50.10810">
    <property type="entry name" value="Tandem AAA-ATPase domain"/>
    <property type="match status" value="1"/>
</dbReference>
<dbReference type="InterPro" id="IPR006935">
    <property type="entry name" value="Helicase/UvrB_N"/>
</dbReference>
<reference evidence="2 3" key="1">
    <citation type="journal article" date="2018" name="Aquat. Microb. Ecol.">
        <title>Gammaproteobacterial methanotrophs dominate.</title>
        <authorList>
            <person name="Rissanen A.J."/>
            <person name="Saarenheimo J."/>
            <person name="Tiirola M."/>
            <person name="Peura S."/>
            <person name="Aalto S.L."/>
            <person name="Karvinen A."/>
            <person name="Nykanen H."/>
        </authorList>
    </citation>
    <scope>NUCLEOTIDE SEQUENCE [LARGE SCALE GENOMIC DNA]</scope>
    <source>
        <strain evidence="2">AMbin10</strain>
    </source>
</reference>
<dbReference type="InterPro" id="IPR014001">
    <property type="entry name" value="Helicase_ATP-bd"/>
</dbReference>
<dbReference type="AlphaFoldDB" id="A0A2W4QQA1"/>
<keyword evidence="2" id="KW-0547">Nucleotide-binding</keyword>
<keyword evidence="2" id="KW-0378">Hydrolase</keyword>
<dbReference type="InterPro" id="IPR050496">
    <property type="entry name" value="SNF2_RAD54_helicase_repair"/>
</dbReference>
<keyword evidence="2" id="KW-0347">Helicase</keyword>
<proteinExistence type="predicted"/>
<keyword evidence="2" id="KW-0067">ATP-binding</keyword>
<dbReference type="Pfam" id="PF04851">
    <property type="entry name" value="ResIII"/>
    <property type="match status" value="1"/>
</dbReference>
<dbReference type="SMART" id="SM00487">
    <property type="entry name" value="DEXDc"/>
    <property type="match status" value="1"/>
</dbReference>